<evidence type="ECO:0000313" key="3">
    <source>
        <dbReference type="EMBL" id="MBF4436702.1"/>
    </source>
</evidence>
<feature type="region of interest" description="Disordered" evidence="1">
    <location>
        <begin position="349"/>
        <end position="384"/>
    </location>
</feature>
<accession>A0AAW4BEL7</accession>
<name>A0AAW4BEL7_VIBAN</name>
<dbReference type="Proteomes" id="UP000722957">
    <property type="component" value="Unassembled WGS sequence"/>
</dbReference>
<organism evidence="3 5">
    <name type="scientific">Vibrio anguillarum</name>
    <name type="common">Listonella anguillarum</name>
    <dbReference type="NCBI Taxonomy" id="55601"/>
    <lineage>
        <taxon>Bacteria</taxon>
        <taxon>Pseudomonadati</taxon>
        <taxon>Pseudomonadota</taxon>
        <taxon>Gammaproteobacteria</taxon>
        <taxon>Vibrionales</taxon>
        <taxon>Vibrionaceae</taxon>
        <taxon>Vibrio</taxon>
    </lineage>
</organism>
<feature type="compositionally biased region" description="Polar residues" evidence="1">
    <location>
        <begin position="432"/>
        <end position="441"/>
    </location>
</feature>
<evidence type="ECO:0000313" key="2">
    <source>
        <dbReference type="EMBL" id="MBF4274521.1"/>
    </source>
</evidence>
<evidence type="ECO:0000313" key="4">
    <source>
        <dbReference type="Proteomes" id="UP000722957"/>
    </source>
</evidence>
<dbReference type="Proteomes" id="UP000786185">
    <property type="component" value="Unassembled WGS sequence"/>
</dbReference>
<feature type="region of interest" description="Disordered" evidence="1">
    <location>
        <begin position="427"/>
        <end position="476"/>
    </location>
</feature>
<evidence type="ECO:0000256" key="1">
    <source>
        <dbReference type="SAM" id="MobiDB-lite"/>
    </source>
</evidence>
<gene>
    <name evidence="2" type="ORF">EAY07_21440</name>
    <name evidence="3" type="ORF">ERJ77_19830</name>
</gene>
<sequence>MIVKFHARGAGRGSGPVDYLLGKDRARDGATLDRGDPDAIQDLIDSSPYVKKYTSGVLSFEESDLDRTTKDKIMSSFEKALLPGLDADQYSCLWVEHRDKGRLELNFVVPNVELLSGKRLQPYFEKADKPRINAWKIATNAILKLHDPDDPINKRELTTPRNLPKSKHEAARAITDGLLSIAGNGELNNRQDLVNALEGVGFSVVRQTQKSISISDPEGGRNIRLKGLIYEQDFKFGAGLREEIETASARYRATSQERIRKARDVYRTGVEIKRAENQRRHSRPEPTHECISFEKLALDSAERSACFGRLFERDLVAGNDHHPEPTRNQPSASELREAECQNVGDSFISGQRGTLYRDSRGAYSENRMDSQRWPERTHQTGGEVEHDRVRNPIIERIRAIADSTRETTQRLCNVLQRVSANVREYLEREQRTPSASQQLEQASRELERASPAVGKALQQEQSIGLDREIGDRGMSL</sequence>
<protein>
    <submittedName>
        <fullName evidence="3">Mobilization relaxase</fullName>
    </submittedName>
</protein>
<dbReference type="AlphaFoldDB" id="A0AAW4BEL7"/>
<reference evidence="3 4" key="1">
    <citation type="journal article" date="2021" name="PeerJ">
        <title>Analysis of 44 Vibrio anguillarum genomes reveals high genetic diversity.</title>
        <authorList>
            <person name="Hansen M.J."/>
            <person name="Dalsgaard I."/>
        </authorList>
    </citation>
    <scope>NUCLEOTIDE SEQUENCE</scope>
    <source>
        <strain evidence="2 4">17-16730-2A</strain>
        <strain evidence="3">850617-1/1</strain>
    </source>
</reference>
<dbReference type="NCBIfam" id="NF047848">
    <property type="entry name" value="relax_MbeA_E1"/>
    <property type="match status" value="1"/>
</dbReference>
<feature type="compositionally biased region" description="Basic and acidic residues" evidence="1">
    <location>
        <begin position="355"/>
        <end position="384"/>
    </location>
</feature>
<feature type="compositionally biased region" description="Basic and acidic residues" evidence="1">
    <location>
        <begin position="465"/>
        <end position="476"/>
    </location>
</feature>
<dbReference type="EMBL" id="RDOM01000341">
    <property type="protein sequence ID" value="MBF4274521.1"/>
    <property type="molecule type" value="Genomic_DNA"/>
</dbReference>
<comment type="caution">
    <text evidence="3">The sequence shown here is derived from an EMBL/GenBank/DDBJ whole genome shotgun (WGS) entry which is preliminary data.</text>
</comment>
<proteinExistence type="predicted"/>
<dbReference type="EMBL" id="SCLC01000299">
    <property type="protein sequence ID" value="MBF4436702.1"/>
    <property type="molecule type" value="Genomic_DNA"/>
</dbReference>
<evidence type="ECO:0000313" key="5">
    <source>
        <dbReference type="Proteomes" id="UP000786185"/>
    </source>
</evidence>